<keyword evidence="4" id="KW-1185">Reference proteome</keyword>
<dbReference type="Pfam" id="PF07484">
    <property type="entry name" value="Collar"/>
    <property type="match status" value="1"/>
</dbReference>
<feature type="region of interest" description="Disordered" evidence="1">
    <location>
        <begin position="99"/>
        <end position="160"/>
    </location>
</feature>
<dbReference type="RefSeq" id="WP_265765903.1">
    <property type="nucleotide sequence ID" value="NZ_JAGGJA010000005.1"/>
</dbReference>
<dbReference type="Proteomes" id="UP001207918">
    <property type="component" value="Unassembled WGS sequence"/>
</dbReference>
<comment type="caution">
    <text evidence="3">The sequence shown here is derived from an EMBL/GenBank/DDBJ whole genome shotgun (WGS) entry which is preliminary data.</text>
</comment>
<dbReference type="EMBL" id="JAGGJA010000005">
    <property type="protein sequence ID" value="MCW9707148.1"/>
    <property type="molecule type" value="Genomic_DNA"/>
</dbReference>
<dbReference type="InterPro" id="IPR011083">
    <property type="entry name" value="Phage_tail_collar_dom"/>
</dbReference>
<organism evidence="3 4">
    <name type="scientific">Fodinibius salsisoli</name>
    <dbReference type="NCBI Taxonomy" id="2820877"/>
    <lineage>
        <taxon>Bacteria</taxon>
        <taxon>Pseudomonadati</taxon>
        <taxon>Balneolota</taxon>
        <taxon>Balneolia</taxon>
        <taxon>Balneolales</taxon>
        <taxon>Balneolaceae</taxon>
        <taxon>Fodinibius</taxon>
    </lineage>
</organism>
<reference evidence="3 4" key="1">
    <citation type="submission" date="2021-03" db="EMBL/GenBank/DDBJ databases">
        <title>Aliifodinibius sp. nov., a new bacterium isolated from saline soil.</title>
        <authorList>
            <person name="Galisteo C."/>
            <person name="De La Haba R."/>
            <person name="Sanchez-Porro C."/>
            <person name="Ventosa A."/>
        </authorList>
    </citation>
    <scope>NUCLEOTIDE SEQUENCE [LARGE SCALE GENOMIC DNA]</scope>
    <source>
        <strain evidence="3 4">1BSP15-2V2</strain>
    </source>
</reference>
<feature type="compositionally biased region" description="Polar residues" evidence="1">
    <location>
        <begin position="99"/>
        <end position="114"/>
    </location>
</feature>
<gene>
    <name evidence="3" type="ORF">J6I44_09795</name>
</gene>
<sequence>MLDFLISSIIGWGPSWAPRGWAVCQGQMIAISQYTAVFSLIGTTYGGDGRTTFALPDLRGRAPIGYGQGPGTKHYPQGTRTGTEEQRLTVLEMPGHTHAANTQNLSSSVAASSETEGDTNVPGPNKVLAKGVIDKSGPGNKPAKTYVESSKADTTLHGGDVTGNITNSTTGGGQPFSILQPVTAINYIFCMQGVFPSRS</sequence>
<name>A0ABT3PMH1_9BACT</name>
<dbReference type="InterPro" id="IPR037053">
    <property type="entry name" value="Phage_tail_collar_dom_sf"/>
</dbReference>
<proteinExistence type="predicted"/>
<dbReference type="SUPFAM" id="SSF88874">
    <property type="entry name" value="Receptor-binding domain of short tail fibre protein gp12"/>
    <property type="match status" value="1"/>
</dbReference>
<evidence type="ECO:0000256" key="1">
    <source>
        <dbReference type="SAM" id="MobiDB-lite"/>
    </source>
</evidence>
<evidence type="ECO:0000313" key="4">
    <source>
        <dbReference type="Proteomes" id="UP001207918"/>
    </source>
</evidence>
<feature type="domain" description="Phage tail collar" evidence="2">
    <location>
        <begin position="8"/>
        <end position="63"/>
    </location>
</feature>
<evidence type="ECO:0000259" key="2">
    <source>
        <dbReference type="Pfam" id="PF07484"/>
    </source>
</evidence>
<accession>A0ABT3PMH1</accession>
<protein>
    <submittedName>
        <fullName evidence="3">Tail fiber protein</fullName>
    </submittedName>
</protein>
<dbReference type="Gene3D" id="3.90.1340.10">
    <property type="entry name" value="Phage tail collar domain"/>
    <property type="match status" value="1"/>
</dbReference>
<evidence type="ECO:0000313" key="3">
    <source>
        <dbReference type="EMBL" id="MCW9707148.1"/>
    </source>
</evidence>